<dbReference type="SUPFAM" id="SSF55729">
    <property type="entry name" value="Acyl-CoA N-acyltransferases (Nat)"/>
    <property type="match status" value="1"/>
</dbReference>
<evidence type="ECO:0000313" key="1">
    <source>
        <dbReference type="EMBL" id="GGF86185.1"/>
    </source>
</evidence>
<sequence length="216" mass="24061">MTDKIKQYGLYHFIRRSALSLIRRIFEYEKYVVFEMPDFRGSSACLNDVISIDSFQMNRLIDCGGVGAQDIDKFQSMLSNGEIGIGVVKNGILVGSAWVQKTGIYRFAKGFEVAIPENVVIMKNLFVSPLHRGSGLGKILNAARLTLVPAGFTPVVFIVYDNRIAIRNWMAYGFKPAINVCTYKLFGSHQRISVRRLSNTAAAVRLERSMNGAVAP</sequence>
<dbReference type="Proteomes" id="UP000632858">
    <property type="component" value="Unassembled WGS sequence"/>
</dbReference>
<evidence type="ECO:0000313" key="2">
    <source>
        <dbReference type="Proteomes" id="UP000632858"/>
    </source>
</evidence>
<name>A0A917FHZ7_9GAMM</name>
<dbReference type="EMBL" id="BMFO01000001">
    <property type="protein sequence ID" value="GGF86185.1"/>
    <property type="molecule type" value="Genomic_DNA"/>
</dbReference>
<keyword evidence="2" id="KW-1185">Reference proteome</keyword>
<dbReference type="InterPro" id="IPR016181">
    <property type="entry name" value="Acyl_CoA_acyltransferase"/>
</dbReference>
<proteinExistence type="predicted"/>
<reference evidence="1" key="1">
    <citation type="journal article" date="2014" name="Int. J. Syst. Evol. Microbiol.">
        <title>Complete genome sequence of Corynebacterium casei LMG S-19264T (=DSM 44701T), isolated from a smear-ripened cheese.</title>
        <authorList>
            <consortium name="US DOE Joint Genome Institute (JGI-PGF)"/>
            <person name="Walter F."/>
            <person name="Albersmeier A."/>
            <person name="Kalinowski J."/>
            <person name="Ruckert C."/>
        </authorList>
    </citation>
    <scope>NUCLEOTIDE SEQUENCE</scope>
    <source>
        <strain evidence="1">CGMCC 1.12726</strain>
    </source>
</reference>
<comment type="caution">
    <text evidence="1">The sequence shown here is derived from an EMBL/GenBank/DDBJ whole genome shotgun (WGS) entry which is preliminary data.</text>
</comment>
<reference evidence="1" key="2">
    <citation type="submission" date="2020-09" db="EMBL/GenBank/DDBJ databases">
        <authorList>
            <person name="Sun Q."/>
            <person name="Zhou Y."/>
        </authorList>
    </citation>
    <scope>NUCLEOTIDE SEQUENCE</scope>
    <source>
        <strain evidence="1">CGMCC 1.12726</strain>
    </source>
</reference>
<dbReference type="RefSeq" id="WP_188447451.1">
    <property type="nucleotide sequence ID" value="NZ_BMFO01000001.1"/>
</dbReference>
<accession>A0A917FHZ7</accession>
<dbReference type="Gene3D" id="3.40.630.30">
    <property type="match status" value="1"/>
</dbReference>
<protein>
    <submittedName>
        <fullName evidence="1">Uncharacterized protein</fullName>
    </submittedName>
</protein>
<dbReference type="AlphaFoldDB" id="A0A917FHZ7"/>
<gene>
    <name evidence="1" type="ORF">GCM10010960_05250</name>
</gene>
<organism evidence="1 2">
    <name type="scientific">Arenimonas maotaiensis</name>
    <dbReference type="NCBI Taxonomy" id="1446479"/>
    <lineage>
        <taxon>Bacteria</taxon>
        <taxon>Pseudomonadati</taxon>
        <taxon>Pseudomonadota</taxon>
        <taxon>Gammaproteobacteria</taxon>
        <taxon>Lysobacterales</taxon>
        <taxon>Lysobacteraceae</taxon>
        <taxon>Arenimonas</taxon>
    </lineage>
</organism>